<feature type="domain" description="SnoaL-like" evidence="2">
    <location>
        <begin position="19"/>
        <end position="129"/>
    </location>
</feature>
<feature type="region of interest" description="Disordered" evidence="1">
    <location>
        <begin position="126"/>
        <end position="145"/>
    </location>
</feature>
<gene>
    <name evidence="3" type="ORF">GGQ55_000054</name>
</gene>
<dbReference type="GO" id="GO:0016853">
    <property type="term" value="F:isomerase activity"/>
    <property type="evidence" value="ECO:0007669"/>
    <property type="project" value="UniProtKB-KW"/>
</dbReference>
<dbReference type="RefSeq" id="WP_179714573.1">
    <property type="nucleotide sequence ID" value="NZ_JACBZT010000001.1"/>
</dbReference>
<dbReference type="InterPro" id="IPR032710">
    <property type="entry name" value="NTF2-like_dom_sf"/>
</dbReference>
<evidence type="ECO:0000313" key="4">
    <source>
        <dbReference type="Proteomes" id="UP000541969"/>
    </source>
</evidence>
<organism evidence="3 4">
    <name type="scientific">Petropleomorpha daqingensis</name>
    <dbReference type="NCBI Taxonomy" id="2026353"/>
    <lineage>
        <taxon>Bacteria</taxon>
        <taxon>Bacillati</taxon>
        <taxon>Actinomycetota</taxon>
        <taxon>Actinomycetes</taxon>
        <taxon>Geodermatophilales</taxon>
        <taxon>Geodermatophilaceae</taxon>
        <taxon>Petropleomorpha</taxon>
    </lineage>
</organism>
<keyword evidence="3" id="KW-0413">Isomerase</keyword>
<protein>
    <submittedName>
        <fullName evidence="3">Ketosteroid isomerase-like protein</fullName>
    </submittedName>
</protein>
<sequence>MGDNEDFERDFLPRFIDSLRAFHDGDPEPHIALWSSHDPVTLFAIRGMRSTGAEALTETFRRVARWFSDVADYRWELIASNVAGDSAYTVCIERYAVAVEGRPPEQFEVRSTHLFRREDGRWRAVHRHADRQPLEPTGGAAVSGR</sequence>
<accession>A0A853C9T7</accession>
<comment type="caution">
    <text evidence="3">The sequence shown here is derived from an EMBL/GenBank/DDBJ whole genome shotgun (WGS) entry which is preliminary data.</text>
</comment>
<evidence type="ECO:0000259" key="2">
    <source>
        <dbReference type="Pfam" id="PF13474"/>
    </source>
</evidence>
<evidence type="ECO:0000256" key="1">
    <source>
        <dbReference type="SAM" id="MobiDB-lite"/>
    </source>
</evidence>
<reference evidence="3 4" key="1">
    <citation type="submission" date="2020-07" db="EMBL/GenBank/DDBJ databases">
        <title>Sequencing the genomes of 1000 actinobacteria strains.</title>
        <authorList>
            <person name="Klenk H.-P."/>
        </authorList>
    </citation>
    <scope>NUCLEOTIDE SEQUENCE [LARGE SCALE GENOMIC DNA]</scope>
    <source>
        <strain evidence="3 4">DSM 104001</strain>
    </source>
</reference>
<evidence type="ECO:0000313" key="3">
    <source>
        <dbReference type="EMBL" id="NYJ03776.1"/>
    </source>
</evidence>
<dbReference type="Proteomes" id="UP000541969">
    <property type="component" value="Unassembled WGS sequence"/>
</dbReference>
<dbReference type="Gene3D" id="3.10.450.50">
    <property type="match status" value="1"/>
</dbReference>
<name>A0A853C9T7_9ACTN</name>
<dbReference type="SUPFAM" id="SSF54427">
    <property type="entry name" value="NTF2-like"/>
    <property type="match status" value="1"/>
</dbReference>
<dbReference type="Pfam" id="PF13474">
    <property type="entry name" value="SnoaL_3"/>
    <property type="match status" value="1"/>
</dbReference>
<proteinExistence type="predicted"/>
<dbReference type="AlphaFoldDB" id="A0A853C9T7"/>
<dbReference type="InterPro" id="IPR037401">
    <property type="entry name" value="SnoaL-like"/>
</dbReference>
<dbReference type="EMBL" id="JACBZT010000001">
    <property type="protein sequence ID" value="NYJ03776.1"/>
    <property type="molecule type" value="Genomic_DNA"/>
</dbReference>
<keyword evidence="4" id="KW-1185">Reference proteome</keyword>